<evidence type="ECO:0000313" key="1">
    <source>
        <dbReference type="EMBL" id="KPD02898.1"/>
    </source>
</evidence>
<sequence>MNEFSMVCRILGSLFQRAPEDQVVKPLFDMIANGSLKTAWPLEQDELWERMQPLADISALDQDYQALFNPADPAVPFRAVEYDVQPESAIREFLVERGMPMTSEAPMDTFGGLLLSASWLEDQAAEDEVDAQIQFFECFILPWSSTFLGKVEAHAKTSFYRNLAIMTREALAELYQDLSEDLTNAE</sequence>
<dbReference type="InterPro" id="IPR036411">
    <property type="entry name" value="TorD-like_sf"/>
</dbReference>
<gene>
    <name evidence="1" type="ORF">M992_2055</name>
</gene>
<proteinExistence type="predicted"/>
<evidence type="ECO:0000313" key="2">
    <source>
        <dbReference type="Proteomes" id="UP000053226"/>
    </source>
</evidence>
<dbReference type="Proteomes" id="UP000053226">
    <property type="component" value="Unassembled WGS sequence"/>
</dbReference>
<dbReference type="PIRSF" id="PIRSF004690">
    <property type="entry name" value="DmsD"/>
    <property type="match status" value="1"/>
</dbReference>
<reference evidence="1 2" key="1">
    <citation type="submission" date="2015-07" db="EMBL/GenBank/DDBJ databases">
        <title>ATOL: Assembling a taxonomically balanced genome-scale reconstruction of the evolutionary history of the Enterobacteriaceae.</title>
        <authorList>
            <person name="Plunkett G.III."/>
            <person name="Neeno-Eckwall E.C."/>
            <person name="Glasner J.D."/>
            <person name="Perna N.T."/>
        </authorList>
    </citation>
    <scope>NUCLEOTIDE SEQUENCE [LARGE SCALE GENOMIC DNA]</scope>
    <source>
        <strain evidence="1 2">ATCC 35017</strain>
    </source>
</reference>
<dbReference type="InterPro" id="IPR026269">
    <property type="entry name" value="DmsD-type"/>
</dbReference>
<organism evidence="1 2">
    <name type="scientific">Moellerella wisconsensis ATCC 35017</name>
    <dbReference type="NCBI Taxonomy" id="1354267"/>
    <lineage>
        <taxon>Bacteria</taxon>
        <taxon>Pseudomonadati</taxon>
        <taxon>Pseudomonadota</taxon>
        <taxon>Gammaproteobacteria</taxon>
        <taxon>Enterobacterales</taxon>
        <taxon>Morganellaceae</taxon>
        <taxon>Moellerella</taxon>
    </lineage>
</organism>
<dbReference type="RefSeq" id="WP_053908481.1">
    <property type="nucleotide sequence ID" value="NZ_CAWMUS010000018.1"/>
</dbReference>
<dbReference type="EMBL" id="LGAA01000018">
    <property type="protein sequence ID" value="KPD02898.1"/>
    <property type="molecule type" value="Genomic_DNA"/>
</dbReference>
<dbReference type="OrthoDB" id="5684843at2"/>
<dbReference type="SUPFAM" id="SSF89155">
    <property type="entry name" value="TorD-like"/>
    <property type="match status" value="1"/>
</dbReference>
<name>A0A0N1KIJ8_9GAMM</name>
<keyword evidence="2" id="KW-1185">Reference proteome</keyword>
<dbReference type="AlphaFoldDB" id="A0A0N1KIJ8"/>
<dbReference type="PANTHER" id="PTHR34227">
    <property type="entry name" value="CHAPERONE PROTEIN YCDY"/>
    <property type="match status" value="1"/>
</dbReference>
<accession>A0A0N1KIJ8</accession>
<protein>
    <submittedName>
        <fullName evidence="1">TorD family oxidoreductase/chaperone protein</fullName>
    </submittedName>
</protein>
<comment type="caution">
    <text evidence="1">The sequence shown here is derived from an EMBL/GenBank/DDBJ whole genome shotgun (WGS) entry which is preliminary data.</text>
</comment>
<dbReference type="PANTHER" id="PTHR34227:SF12">
    <property type="entry name" value="CHAPERONE PROTEIN YCDY"/>
    <property type="match status" value="1"/>
</dbReference>
<dbReference type="InterPro" id="IPR050289">
    <property type="entry name" value="TorD/DmsD_chaperones"/>
</dbReference>
<dbReference type="Gene3D" id="1.10.3480.10">
    <property type="entry name" value="TorD-like"/>
    <property type="match status" value="1"/>
</dbReference>